<comment type="caution">
    <text evidence="1">The sequence shown here is derived from an EMBL/GenBank/DDBJ whole genome shotgun (WGS) entry which is preliminary data.</text>
</comment>
<evidence type="ECO:0000313" key="2">
    <source>
        <dbReference type="Proteomes" id="UP000238356"/>
    </source>
</evidence>
<evidence type="ECO:0008006" key="3">
    <source>
        <dbReference type="Google" id="ProtNLM"/>
    </source>
</evidence>
<proteinExistence type="predicted"/>
<dbReference type="AlphaFoldDB" id="A0A2S6A0P6"/>
<name>A0A2S6A0P6_9NOCA</name>
<keyword evidence="2" id="KW-1185">Reference proteome</keyword>
<dbReference type="InterPro" id="IPR058532">
    <property type="entry name" value="YjbR/MT2646/Rv2570-like"/>
</dbReference>
<protein>
    <recommendedName>
        <fullName evidence="3">MmcQ/YjbR family DNA-binding protein</fullName>
    </recommendedName>
</protein>
<organism evidence="1 2">
    <name type="scientific">Nocardia nova</name>
    <dbReference type="NCBI Taxonomy" id="37330"/>
    <lineage>
        <taxon>Bacteria</taxon>
        <taxon>Bacillati</taxon>
        <taxon>Actinomycetota</taxon>
        <taxon>Actinomycetes</taxon>
        <taxon>Mycobacteriales</taxon>
        <taxon>Nocardiaceae</taxon>
        <taxon>Nocardia</taxon>
    </lineage>
</organism>
<dbReference type="RefSeq" id="WP_063015364.1">
    <property type="nucleotide sequence ID" value="NZ_JAHUVX010000003.1"/>
</dbReference>
<dbReference type="GeneID" id="66721079"/>
<reference evidence="1 2" key="1">
    <citation type="submission" date="2018-02" db="EMBL/GenBank/DDBJ databases">
        <title>8 Nocardia nova and 1 Nocardia cyriacigeorgica strain used for evolution to TMP-SMX.</title>
        <authorList>
            <person name="Mehta H."/>
            <person name="Weng J."/>
            <person name="Shamoo Y."/>
        </authorList>
    </citation>
    <scope>NUCLEOTIDE SEQUENCE [LARGE SCALE GENOMIC DNA]</scope>
    <source>
        <strain evidence="1 2">BAA2227</strain>
    </source>
</reference>
<evidence type="ECO:0000313" key="1">
    <source>
        <dbReference type="EMBL" id="PPJ24752.1"/>
    </source>
</evidence>
<sequence>MADADDVRRIALGLPESTEAPHFDMPSFRVRKAIFATLPDPTHAHVMASEADIREAVAEYPDCCTEKWWGKRLSAVRVDLGAADTGLLSELLTDAWRHKAPRTLVRAFDAASG</sequence>
<dbReference type="Pfam" id="PF04237">
    <property type="entry name" value="YjbR"/>
    <property type="match status" value="1"/>
</dbReference>
<gene>
    <name evidence="1" type="ORF">C5F51_24600</name>
</gene>
<dbReference type="Proteomes" id="UP000238356">
    <property type="component" value="Unassembled WGS sequence"/>
</dbReference>
<dbReference type="EMBL" id="PSZD01000018">
    <property type="protein sequence ID" value="PPJ24752.1"/>
    <property type="molecule type" value="Genomic_DNA"/>
</dbReference>
<accession>A0A2S6A0P6</accession>